<comment type="caution">
    <text evidence="2">The sequence shown here is derived from an EMBL/GenBank/DDBJ whole genome shotgun (WGS) entry which is preliminary data.</text>
</comment>
<keyword evidence="3" id="KW-1185">Reference proteome</keyword>
<keyword evidence="1" id="KW-1133">Transmembrane helix</keyword>
<proteinExistence type="predicted"/>
<protein>
    <submittedName>
        <fullName evidence="2">Uncharacterized protein</fullName>
    </submittedName>
</protein>
<accession>A0A812BWX4</accession>
<evidence type="ECO:0000313" key="2">
    <source>
        <dbReference type="EMBL" id="CAE1250206.1"/>
    </source>
</evidence>
<name>A0A812BWX4_ACAPH</name>
<evidence type="ECO:0000313" key="3">
    <source>
        <dbReference type="Proteomes" id="UP000597762"/>
    </source>
</evidence>
<reference evidence="2" key="1">
    <citation type="submission" date="2021-01" db="EMBL/GenBank/DDBJ databases">
        <authorList>
            <person name="Li R."/>
            <person name="Bekaert M."/>
        </authorList>
    </citation>
    <scope>NUCLEOTIDE SEQUENCE</scope>
    <source>
        <strain evidence="2">Farmed</strain>
    </source>
</reference>
<gene>
    <name evidence="2" type="ORF">SPHA_26994</name>
</gene>
<organism evidence="2 3">
    <name type="scientific">Acanthosepion pharaonis</name>
    <name type="common">Pharaoh cuttlefish</name>
    <name type="synonym">Sepia pharaonis</name>
    <dbReference type="NCBI Taxonomy" id="158019"/>
    <lineage>
        <taxon>Eukaryota</taxon>
        <taxon>Metazoa</taxon>
        <taxon>Spiralia</taxon>
        <taxon>Lophotrochozoa</taxon>
        <taxon>Mollusca</taxon>
        <taxon>Cephalopoda</taxon>
        <taxon>Coleoidea</taxon>
        <taxon>Decapodiformes</taxon>
        <taxon>Sepiida</taxon>
        <taxon>Sepiina</taxon>
        <taxon>Sepiidae</taxon>
        <taxon>Acanthosepion</taxon>
    </lineage>
</organism>
<evidence type="ECO:0000256" key="1">
    <source>
        <dbReference type="SAM" id="Phobius"/>
    </source>
</evidence>
<dbReference type="Proteomes" id="UP000597762">
    <property type="component" value="Unassembled WGS sequence"/>
</dbReference>
<keyword evidence="1" id="KW-0472">Membrane</keyword>
<dbReference type="EMBL" id="CAHIKZ030001035">
    <property type="protein sequence ID" value="CAE1250206.1"/>
    <property type="molecule type" value="Genomic_DNA"/>
</dbReference>
<sequence>MNFFVIQESQTIHSLRSSTINQSVERAQRYSNIIHVTCNCNLAAQTKSSLTHSQAQIKEHSSSYFTADGPRTPPNASRLFPPPVERETLFFLSDVEFSPNWKNQANINRKKSDCHKLLIIYAAYKNQQLNKSMFCQYLSTTVCPYLIPFLSFAVSSYLLQFFHIYP</sequence>
<dbReference type="AlphaFoldDB" id="A0A812BWX4"/>
<feature type="transmembrane region" description="Helical" evidence="1">
    <location>
        <begin position="145"/>
        <end position="165"/>
    </location>
</feature>
<keyword evidence="1" id="KW-0812">Transmembrane</keyword>